<feature type="compositionally biased region" description="Basic and acidic residues" evidence="1">
    <location>
        <begin position="293"/>
        <end position="303"/>
    </location>
</feature>
<protein>
    <submittedName>
        <fullName evidence="2">Uncharacterized protein</fullName>
    </submittedName>
</protein>
<name>A0A8H4U1N4_9HYPO</name>
<dbReference type="EMBL" id="JABEXW010000209">
    <property type="protein sequence ID" value="KAF4968054.1"/>
    <property type="molecule type" value="Genomic_DNA"/>
</dbReference>
<gene>
    <name evidence="2" type="ORF">FSARC_4472</name>
</gene>
<organism evidence="2 3">
    <name type="scientific">Fusarium sarcochroum</name>
    <dbReference type="NCBI Taxonomy" id="1208366"/>
    <lineage>
        <taxon>Eukaryota</taxon>
        <taxon>Fungi</taxon>
        <taxon>Dikarya</taxon>
        <taxon>Ascomycota</taxon>
        <taxon>Pezizomycotina</taxon>
        <taxon>Sordariomycetes</taxon>
        <taxon>Hypocreomycetidae</taxon>
        <taxon>Hypocreales</taxon>
        <taxon>Nectriaceae</taxon>
        <taxon>Fusarium</taxon>
        <taxon>Fusarium lateritium species complex</taxon>
    </lineage>
</organism>
<reference evidence="2" key="1">
    <citation type="journal article" date="2020" name="BMC Genomics">
        <title>Correction to: Identification and distribution of gene clusters required for synthesis of sphingolipid metabolism inhibitors in diverse species of the filamentous fungus Fusarium.</title>
        <authorList>
            <person name="Kim H.S."/>
            <person name="Lohmar J.M."/>
            <person name="Busman M."/>
            <person name="Brown D.W."/>
            <person name="Naumann T.A."/>
            <person name="Divon H.H."/>
            <person name="Lysoe E."/>
            <person name="Uhlig S."/>
            <person name="Proctor R.H."/>
        </authorList>
    </citation>
    <scope>NUCLEOTIDE SEQUENCE</scope>
    <source>
        <strain evidence="2">NRRL 20472</strain>
    </source>
</reference>
<dbReference type="Pfam" id="PF14441">
    <property type="entry name" value="OTT_1508_deam"/>
    <property type="match status" value="1"/>
</dbReference>
<dbReference type="AlphaFoldDB" id="A0A8H4U1N4"/>
<proteinExistence type="predicted"/>
<sequence>MNDDKREFITLSQVLITEMEAFQKNLTQNLLSTPASNKHLELIVKTFADICRITTLETILVDQLGSRMNPTMCRGLFNTIKKLAHYNSSACTLTKLAKRRPLFKVGDVSIVIVRLDPSAFIRPPQQKVIKGFDLGAHLKNLKKQHKAKWNINDLGDKIESNTEEFRKHYKTATSEPRIHAEIQLMWYLERHPTTKPPRVIASNKDACFLCNAFISSYGAYMIPRTHGRIYPGWRLPSNGLDETRRRFPEELERLAAERVEMMSREGLKKICDPLESTVSLAVVSVSTRGDDVERSEHLKRTETPFDAPSSGDRIVTPVKESGTPIVAIPKPVQPGNSSQQQVSVRVSLESLAIQGNSSHLLSQKPAPVDKHLGNGTVLSQKYTTSSVAEVSDDIQSTSEVGSRLGKITSPETYRTRPSSTSIINSKPLDVNPIDTSHPWKQVKKDSTKRIRLSNSLNLHVEYKTSDPCTSQFLKLKAKRLSVEEAVIALEEKDPIYDLDTLTTKGHCLGNCRQFKMKAGAGVYVVDLDEFV</sequence>
<evidence type="ECO:0000313" key="3">
    <source>
        <dbReference type="Proteomes" id="UP000622797"/>
    </source>
</evidence>
<dbReference type="InterPro" id="IPR027796">
    <property type="entry name" value="OTT_1508_deam-like"/>
</dbReference>
<evidence type="ECO:0000313" key="2">
    <source>
        <dbReference type="EMBL" id="KAF4968054.1"/>
    </source>
</evidence>
<comment type="caution">
    <text evidence="2">The sequence shown here is derived from an EMBL/GenBank/DDBJ whole genome shotgun (WGS) entry which is preliminary data.</text>
</comment>
<reference evidence="2" key="2">
    <citation type="submission" date="2020-05" db="EMBL/GenBank/DDBJ databases">
        <authorList>
            <person name="Kim H.-S."/>
            <person name="Proctor R.H."/>
            <person name="Brown D.W."/>
        </authorList>
    </citation>
    <scope>NUCLEOTIDE SEQUENCE</scope>
    <source>
        <strain evidence="2">NRRL 20472</strain>
    </source>
</reference>
<dbReference type="Proteomes" id="UP000622797">
    <property type="component" value="Unassembled WGS sequence"/>
</dbReference>
<evidence type="ECO:0000256" key="1">
    <source>
        <dbReference type="SAM" id="MobiDB-lite"/>
    </source>
</evidence>
<keyword evidence="3" id="KW-1185">Reference proteome</keyword>
<accession>A0A8H4U1N4</accession>
<dbReference type="OrthoDB" id="4851849at2759"/>
<feature type="region of interest" description="Disordered" evidence="1">
    <location>
        <begin position="293"/>
        <end position="312"/>
    </location>
</feature>